<dbReference type="AlphaFoldDB" id="A0A3N2PSY0"/>
<dbReference type="PANTHER" id="PTHR28202">
    <property type="entry name" value="ASSEMBLY FACTOR CBP4"/>
    <property type="match status" value="1"/>
</dbReference>
<feature type="transmembrane region" description="Helical" evidence="11">
    <location>
        <begin position="13"/>
        <end position="32"/>
    </location>
</feature>
<evidence type="ECO:0000256" key="11">
    <source>
        <dbReference type="RuleBase" id="RU368005"/>
    </source>
</evidence>
<dbReference type="Proteomes" id="UP000272025">
    <property type="component" value="Unassembled WGS sequence"/>
</dbReference>
<proteinExistence type="inferred from homology"/>
<protein>
    <recommendedName>
        <fullName evidence="10 11">Cytochrome b mRNA-processing protein 4</fullName>
    </recommendedName>
</protein>
<evidence type="ECO:0000256" key="1">
    <source>
        <dbReference type="ARBA" id="ARBA00004434"/>
    </source>
</evidence>
<keyword evidence="3 11" id="KW-0812">Transmembrane</keyword>
<dbReference type="GO" id="GO:0034551">
    <property type="term" value="P:mitochondrial respiratory chain complex III assembly"/>
    <property type="evidence" value="ECO:0007669"/>
    <property type="project" value="TreeGrafter"/>
</dbReference>
<keyword evidence="4 11" id="KW-0999">Mitochondrion inner membrane</keyword>
<feature type="coiled-coil region" evidence="12">
    <location>
        <begin position="87"/>
        <end position="114"/>
    </location>
</feature>
<name>A0A3N2PSY0_SODAK</name>
<comment type="function">
    <text evidence="9 11">Essential for the assembly of ubiquinol-cytochrome c reductase. It has a direct effect on the correct occurrence of the Rieske protein, core 4, core 5 and apocytochrome b.</text>
</comment>
<sequence length="120" mass="13938">MGKPVNWRLWSKMLVTGGVVVIGGPALTMWLTPTEEELFKRYNPDLQKRSLANREQIQADFDQYVKKLKEHSKSNKPIWTVWDEDIKSKQEAAISEHEKKAQELKLQQEAMKREAGLTTK</sequence>
<dbReference type="PANTHER" id="PTHR28202:SF1">
    <property type="entry name" value="ASSEMBLY FACTOR CBP4"/>
    <property type="match status" value="1"/>
</dbReference>
<evidence type="ECO:0000256" key="12">
    <source>
        <dbReference type="SAM" id="Coils"/>
    </source>
</evidence>
<keyword evidence="7 11" id="KW-0472">Membrane</keyword>
<evidence type="ECO:0000256" key="5">
    <source>
        <dbReference type="ARBA" id="ARBA00022989"/>
    </source>
</evidence>
<evidence type="ECO:0000256" key="7">
    <source>
        <dbReference type="ARBA" id="ARBA00023136"/>
    </source>
</evidence>
<dbReference type="EMBL" id="ML119057">
    <property type="protein sequence ID" value="ROT37629.1"/>
    <property type="molecule type" value="Genomic_DNA"/>
</dbReference>
<evidence type="ECO:0000256" key="6">
    <source>
        <dbReference type="ARBA" id="ARBA00023128"/>
    </source>
</evidence>
<evidence type="ECO:0000256" key="2">
    <source>
        <dbReference type="ARBA" id="ARBA00006780"/>
    </source>
</evidence>
<evidence type="ECO:0000313" key="13">
    <source>
        <dbReference type="EMBL" id="ROT37629.1"/>
    </source>
</evidence>
<dbReference type="RefSeq" id="XP_028465435.1">
    <property type="nucleotide sequence ID" value="XM_028612284.1"/>
</dbReference>
<organism evidence="13 14">
    <name type="scientific">Sodiomyces alkalinus (strain CBS 110278 / VKM F-3762 / F11)</name>
    <name type="common">Alkaliphilic filamentous fungus</name>
    <dbReference type="NCBI Taxonomy" id="1314773"/>
    <lineage>
        <taxon>Eukaryota</taxon>
        <taxon>Fungi</taxon>
        <taxon>Dikarya</taxon>
        <taxon>Ascomycota</taxon>
        <taxon>Pezizomycotina</taxon>
        <taxon>Sordariomycetes</taxon>
        <taxon>Hypocreomycetidae</taxon>
        <taxon>Glomerellales</taxon>
        <taxon>Plectosphaerellaceae</taxon>
        <taxon>Sodiomyces</taxon>
    </lineage>
</organism>
<accession>A0A3N2PSY0</accession>
<comment type="subcellular location">
    <subcellularLocation>
        <location evidence="1 11">Mitochondrion inner membrane</location>
        <topology evidence="1 11">Single-pass membrane protein</topology>
    </subcellularLocation>
</comment>
<evidence type="ECO:0000256" key="10">
    <source>
        <dbReference type="ARBA" id="ARBA00031521"/>
    </source>
</evidence>
<dbReference type="GO" id="GO:0005743">
    <property type="term" value="C:mitochondrial inner membrane"/>
    <property type="evidence" value="ECO:0007669"/>
    <property type="project" value="UniProtKB-SubCell"/>
</dbReference>
<keyword evidence="6 11" id="KW-0496">Mitochondrion</keyword>
<evidence type="ECO:0000313" key="14">
    <source>
        <dbReference type="Proteomes" id="UP000272025"/>
    </source>
</evidence>
<gene>
    <name evidence="13" type="ORF">SODALDRAFT_334742</name>
</gene>
<evidence type="ECO:0000256" key="3">
    <source>
        <dbReference type="ARBA" id="ARBA00022692"/>
    </source>
</evidence>
<comment type="similarity">
    <text evidence="2 11">Belongs to the CBP4 family.</text>
</comment>
<dbReference type="InterPro" id="IPR012420">
    <property type="entry name" value="Cbp4"/>
</dbReference>
<evidence type="ECO:0000256" key="9">
    <source>
        <dbReference type="ARBA" id="ARBA00025413"/>
    </source>
</evidence>
<dbReference type="GeneID" id="39580762"/>
<dbReference type="Pfam" id="PF07960">
    <property type="entry name" value="CBP4"/>
    <property type="match status" value="1"/>
</dbReference>
<keyword evidence="5 11" id="KW-1133">Transmembrane helix</keyword>
<evidence type="ECO:0000256" key="4">
    <source>
        <dbReference type="ARBA" id="ARBA00022792"/>
    </source>
</evidence>
<keyword evidence="8 11" id="KW-0143">Chaperone</keyword>
<reference evidence="13 14" key="1">
    <citation type="journal article" date="2018" name="Mol. Ecol.">
        <title>The obligate alkalophilic soda-lake fungus Sodiomyces alkalinus has shifted to a protein diet.</title>
        <authorList>
            <person name="Grum-Grzhimaylo A.A."/>
            <person name="Falkoski D.L."/>
            <person name="van den Heuvel J."/>
            <person name="Valero-Jimenez C.A."/>
            <person name="Min B."/>
            <person name="Choi I.G."/>
            <person name="Lipzen A."/>
            <person name="Daum C.G."/>
            <person name="Aanen D.K."/>
            <person name="Tsang A."/>
            <person name="Henrissat B."/>
            <person name="Bilanenko E.N."/>
            <person name="de Vries R.P."/>
            <person name="van Kan J.A.L."/>
            <person name="Grigoriev I.V."/>
            <person name="Debets A.J.M."/>
        </authorList>
    </citation>
    <scope>NUCLEOTIDE SEQUENCE [LARGE SCALE GENOMIC DNA]</scope>
    <source>
        <strain evidence="13 14">F11</strain>
    </source>
</reference>
<evidence type="ECO:0000256" key="8">
    <source>
        <dbReference type="ARBA" id="ARBA00023186"/>
    </source>
</evidence>
<keyword evidence="12" id="KW-0175">Coiled coil</keyword>
<keyword evidence="14" id="KW-1185">Reference proteome</keyword>
<dbReference type="OrthoDB" id="5576752at2759"/>